<name>S2J0K9_MUCC1</name>
<evidence type="ECO:0000256" key="5">
    <source>
        <dbReference type="PROSITE-ProRule" id="PRU00042"/>
    </source>
</evidence>
<dbReference type="PANTHER" id="PTHR24409:SF295">
    <property type="entry name" value="AZ2-RELATED"/>
    <property type="match status" value="1"/>
</dbReference>
<accession>S2J0K9</accession>
<reference evidence="9" key="1">
    <citation type="submission" date="2013-05" db="EMBL/GenBank/DDBJ databases">
        <title>The Genome sequence of Mucor circinelloides f. circinelloides 1006PhL.</title>
        <authorList>
            <consortium name="The Broad Institute Genomics Platform"/>
            <person name="Cuomo C."/>
            <person name="Earl A."/>
            <person name="Findley K."/>
            <person name="Lee S.C."/>
            <person name="Walker B."/>
            <person name="Young S."/>
            <person name="Zeng Q."/>
            <person name="Gargeya S."/>
            <person name="Fitzgerald M."/>
            <person name="Haas B."/>
            <person name="Abouelleil A."/>
            <person name="Allen A.W."/>
            <person name="Alvarado L."/>
            <person name="Arachchi H.M."/>
            <person name="Berlin A.M."/>
            <person name="Chapman S.B."/>
            <person name="Gainer-Dewar J."/>
            <person name="Goldberg J."/>
            <person name="Griggs A."/>
            <person name="Gujja S."/>
            <person name="Hansen M."/>
            <person name="Howarth C."/>
            <person name="Imamovic A."/>
            <person name="Ireland A."/>
            <person name="Larimer J."/>
            <person name="McCowan C."/>
            <person name="Murphy C."/>
            <person name="Pearson M."/>
            <person name="Poon T.W."/>
            <person name="Priest M."/>
            <person name="Roberts A."/>
            <person name="Saif S."/>
            <person name="Shea T."/>
            <person name="Sisk P."/>
            <person name="Sykes S."/>
            <person name="Wortman J."/>
            <person name="Nusbaum C."/>
            <person name="Birren B."/>
        </authorList>
    </citation>
    <scope>NUCLEOTIDE SEQUENCE [LARGE SCALE GENOMIC DNA]</scope>
    <source>
        <strain evidence="9">1006PhL</strain>
    </source>
</reference>
<evidence type="ECO:0000259" key="7">
    <source>
        <dbReference type="PROSITE" id="PS50157"/>
    </source>
</evidence>
<protein>
    <recommendedName>
        <fullName evidence="7">C2H2-type domain-containing protein</fullName>
    </recommendedName>
</protein>
<evidence type="ECO:0000256" key="6">
    <source>
        <dbReference type="SAM" id="MobiDB-lite"/>
    </source>
</evidence>
<organism evidence="8 9">
    <name type="scientific">Mucor circinelloides f. circinelloides (strain 1006PhL)</name>
    <name type="common">Mucormycosis agent</name>
    <name type="synonym">Calyptromyces circinelloides</name>
    <dbReference type="NCBI Taxonomy" id="1220926"/>
    <lineage>
        <taxon>Eukaryota</taxon>
        <taxon>Fungi</taxon>
        <taxon>Fungi incertae sedis</taxon>
        <taxon>Mucoromycota</taxon>
        <taxon>Mucoromycotina</taxon>
        <taxon>Mucoromycetes</taxon>
        <taxon>Mucorales</taxon>
        <taxon>Mucorineae</taxon>
        <taxon>Mucoraceae</taxon>
        <taxon>Mucor</taxon>
    </lineage>
</organism>
<dbReference type="PANTHER" id="PTHR24409">
    <property type="entry name" value="ZINC FINGER PROTEIN 142"/>
    <property type="match status" value="1"/>
</dbReference>
<keyword evidence="1" id="KW-0479">Metal-binding</keyword>
<keyword evidence="3 5" id="KW-0863">Zinc-finger</keyword>
<feature type="region of interest" description="Disordered" evidence="6">
    <location>
        <begin position="1"/>
        <end position="53"/>
    </location>
</feature>
<feature type="domain" description="C2H2-type" evidence="7">
    <location>
        <begin position="68"/>
        <end position="96"/>
    </location>
</feature>
<dbReference type="STRING" id="1220926.S2J0K9"/>
<evidence type="ECO:0000256" key="4">
    <source>
        <dbReference type="ARBA" id="ARBA00022833"/>
    </source>
</evidence>
<evidence type="ECO:0000313" key="9">
    <source>
        <dbReference type="Proteomes" id="UP000014254"/>
    </source>
</evidence>
<evidence type="ECO:0000313" key="8">
    <source>
        <dbReference type="EMBL" id="EPB83596.1"/>
    </source>
</evidence>
<dbReference type="GO" id="GO:0000977">
    <property type="term" value="F:RNA polymerase II transcription regulatory region sequence-specific DNA binding"/>
    <property type="evidence" value="ECO:0007669"/>
    <property type="project" value="TreeGrafter"/>
</dbReference>
<dbReference type="AlphaFoldDB" id="S2J0K9"/>
<gene>
    <name evidence="8" type="ORF">HMPREF1544_09639</name>
</gene>
<keyword evidence="9" id="KW-1185">Reference proteome</keyword>
<dbReference type="Proteomes" id="UP000014254">
    <property type="component" value="Unassembled WGS sequence"/>
</dbReference>
<dbReference type="Pfam" id="PF12874">
    <property type="entry name" value="zf-met"/>
    <property type="match status" value="1"/>
</dbReference>
<proteinExistence type="predicted"/>
<evidence type="ECO:0000256" key="1">
    <source>
        <dbReference type="ARBA" id="ARBA00022723"/>
    </source>
</evidence>
<dbReference type="InParanoid" id="S2J0K9"/>
<dbReference type="eggNOG" id="ENOG502RMF7">
    <property type="taxonomic scope" value="Eukaryota"/>
</dbReference>
<keyword evidence="4" id="KW-0862">Zinc</keyword>
<dbReference type="PROSITE" id="PS50157">
    <property type="entry name" value="ZINC_FINGER_C2H2_2"/>
    <property type="match status" value="3"/>
</dbReference>
<feature type="domain" description="C2H2-type" evidence="7">
    <location>
        <begin position="367"/>
        <end position="392"/>
    </location>
</feature>
<sequence length="392" mass="45305">MKPIHRQARALDDFKQEGNKPDLTVVATSSSTVNEPNTDSRDIKQEDTKNESSLLKQGEEFGEEDYYYQCDRCMKRMPNLKLVLQHRKLIHNVKRTGPSKIKDIDTEPDIHDPNFHCKSCNIDYNSRRKYRHHLKYVHFMALKTISPHQIPQSSIVPDPDDPNLYCRACDSKYSCKSNYKQHCRYAHGMTSVKIANTGANSDGITDTYCELCDVRLASKSSYKSHLFSIHKVDWRLNQQKSKNITPDINDPNFYCCACEIKLATKETFRIHLMGVHAIYRTAPKKTSLEPDINDPNNNCRTCQKSYSLRSKYRTHLRLVHQIVLPPLIGSADPGKLPDPNDPQNYCNVYHHSISNRNAMIDINHPEFYCAQCERSYSCKTQFVAHIRNVHNI</sequence>
<dbReference type="PROSITE" id="PS00028">
    <property type="entry name" value="ZINC_FINGER_C2H2_1"/>
    <property type="match status" value="7"/>
</dbReference>
<dbReference type="GO" id="GO:0000981">
    <property type="term" value="F:DNA-binding transcription factor activity, RNA polymerase II-specific"/>
    <property type="evidence" value="ECO:0007669"/>
    <property type="project" value="TreeGrafter"/>
</dbReference>
<feature type="domain" description="C2H2-type" evidence="7">
    <location>
        <begin position="297"/>
        <end position="325"/>
    </location>
</feature>
<dbReference type="OrthoDB" id="2202020at2759"/>
<dbReference type="Gene3D" id="3.30.160.60">
    <property type="entry name" value="Classic Zinc Finger"/>
    <property type="match status" value="2"/>
</dbReference>
<dbReference type="SMART" id="SM00355">
    <property type="entry name" value="ZnF_C2H2"/>
    <property type="match status" value="7"/>
</dbReference>
<dbReference type="InterPro" id="IPR013087">
    <property type="entry name" value="Znf_C2H2_type"/>
</dbReference>
<feature type="compositionally biased region" description="Basic and acidic residues" evidence="6">
    <location>
        <begin position="9"/>
        <end position="20"/>
    </location>
</feature>
<dbReference type="VEuPathDB" id="FungiDB:HMPREF1544_09639"/>
<dbReference type="GO" id="GO:0008270">
    <property type="term" value="F:zinc ion binding"/>
    <property type="evidence" value="ECO:0007669"/>
    <property type="project" value="UniProtKB-KW"/>
</dbReference>
<dbReference type="EMBL" id="KE124065">
    <property type="protein sequence ID" value="EPB83596.1"/>
    <property type="molecule type" value="Genomic_DNA"/>
</dbReference>
<evidence type="ECO:0000256" key="2">
    <source>
        <dbReference type="ARBA" id="ARBA00022737"/>
    </source>
</evidence>
<keyword evidence="2" id="KW-0677">Repeat</keyword>
<evidence type="ECO:0000256" key="3">
    <source>
        <dbReference type="ARBA" id="ARBA00022771"/>
    </source>
</evidence>
<dbReference type="GO" id="GO:0005634">
    <property type="term" value="C:nucleus"/>
    <property type="evidence" value="ECO:0007669"/>
    <property type="project" value="TreeGrafter"/>
</dbReference>
<feature type="compositionally biased region" description="Basic and acidic residues" evidence="6">
    <location>
        <begin position="38"/>
        <end position="50"/>
    </location>
</feature>
<feature type="compositionally biased region" description="Polar residues" evidence="6">
    <location>
        <begin position="26"/>
        <end position="37"/>
    </location>
</feature>